<dbReference type="GO" id="GO:0004674">
    <property type="term" value="F:protein serine/threonine kinase activity"/>
    <property type="evidence" value="ECO:0007669"/>
    <property type="project" value="UniProtKB-KW"/>
</dbReference>
<reference evidence="8 9" key="1">
    <citation type="submission" date="2018-03" db="EMBL/GenBank/DDBJ databases">
        <title>Genomic Encyclopedia of Archaeal and Bacterial Type Strains, Phase II (KMG-II): from individual species to whole genera.</title>
        <authorList>
            <person name="Goeker M."/>
        </authorList>
    </citation>
    <scope>NUCLEOTIDE SEQUENCE [LARGE SCALE GENOMIC DNA]</scope>
    <source>
        <strain evidence="8 9">DSM 45348</strain>
    </source>
</reference>
<sequence length="481" mass="50351">MAVPLRPGDPGRLGRYTVVARLGQGGMGSVFLGHAPGGRQVAIKVIRPEYADEPEYRGRFRSEVNRARQVPPFSTAEVLDADPDHDPPYLVVEYVEGPSLAAVVDRRGPLTGAALHTLAVGTATALSAIHHAGVVHRDLKPENVLLPHGGVKVIDFGIARPLEATSHHTATDHMVGTVAYMAPERFEDGRTAGFASDIFAWGALVVYAATGRTPFHAESPPATAMRILTQPPDLAGVPYPLRGLVGRALAKDPADRPAARDLLDELLAGPPPDDPPVSAAPPAVPASPARRRGPRRAAVAVAAVGLLAAAGLTARSFAATGDGSPAAKRPAAPDALAGGRRSMIHIVETGEDLWIYPNGGEAETTRDAEGLDPVTLFTLVPSGSGHEIRWLSPKYPGNCLGVRVKPGESTGLVTVPCGRSPATVFTIRPSGRTDASGLAAYTIVSPGFGTVEWSGKDRRMVVTEGDQPARTTFTFPDRGPA</sequence>
<dbReference type="Gene3D" id="1.10.510.10">
    <property type="entry name" value="Transferase(Phosphotransferase) domain 1"/>
    <property type="match status" value="1"/>
</dbReference>
<keyword evidence="1" id="KW-0808">Transferase</keyword>
<keyword evidence="3 8" id="KW-0418">Kinase</keyword>
<evidence type="ECO:0000256" key="4">
    <source>
        <dbReference type="ARBA" id="ARBA00022840"/>
    </source>
</evidence>
<keyword evidence="2 5" id="KW-0547">Nucleotide-binding</keyword>
<keyword evidence="4 5" id="KW-0067">ATP-binding</keyword>
<dbReference type="PROSITE" id="PS00107">
    <property type="entry name" value="PROTEIN_KINASE_ATP"/>
    <property type="match status" value="1"/>
</dbReference>
<feature type="region of interest" description="Disordered" evidence="6">
    <location>
        <begin position="265"/>
        <end position="294"/>
    </location>
</feature>
<evidence type="ECO:0000256" key="5">
    <source>
        <dbReference type="PROSITE-ProRule" id="PRU10141"/>
    </source>
</evidence>
<keyword evidence="9" id="KW-1185">Reference proteome</keyword>
<evidence type="ECO:0000313" key="8">
    <source>
        <dbReference type="EMBL" id="PRY32348.1"/>
    </source>
</evidence>
<dbReference type="CDD" id="cd14014">
    <property type="entry name" value="STKc_PknB_like"/>
    <property type="match status" value="1"/>
</dbReference>
<evidence type="ECO:0000313" key="9">
    <source>
        <dbReference type="Proteomes" id="UP000239209"/>
    </source>
</evidence>
<dbReference type="PANTHER" id="PTHR43289">
    <property type="entry name" value="MITOGEN-ACTIVATED PROTEIN KINASE KINASE KINASE 20-RELATED"/>
    <property type="match status" value="1"/>
</dbReference>
<dbReference type="GO" id="GO:0005524">
    <property type="term" value="F:ATP binding"/>
    <property type="evidence" value="ECO:0007669"/>
    <property type="project" value="UniProtKB-UniRule"/>
</dbReference>
<dbReference type="PROSITE" id="PS50011">
    <property type="entry name" value="PROTEIN_KINASE_DOM"/>
    <property type="match status" value="1"/>
</dbReference>
<dbReference type="InterPro" id="IPR017441">
    <property type="entry name" value="Protein_kinase_ATP_BS"/>
</dbReference>
<name>A0A2T0SG00_9ACTN</name>
<dbReference type="RefSeq" id="WP_106125517.1">
    <property type="nucleotide sequence ID" value="NZ_PVZG01000002.1"/>
</dbReference>
<dbReference type="PROSITE" id="PS00108">
    <property type="entry name" value="PROTEIN_KINASE_ST"/>
    <property type="match status" value="1"/>
</dbReference>
<evidence type="ECO:0000256" key="1">
    <source>
        <dbReference type="ARBA" id="ARBA00022679"/>
    </source>
</evidence>
<evidence type="ECO:0000259" key="7">
    <source>
        <dbReference type="PROSITE" id="PS50011"/>
    </source>
</evidence>
<dbReference type="InterPro" id="IPR008271">
    <property type="entry name" value="Ser/Thr_kinase_AS"/>
</dbReference>
<feature type="binding site" evidence="5">
    <location>
        <position position="44"/>
    </location>
    <ligand>
        <name>ATP</name>
        <dbReference type="ChEBI" id="CHEBI:30616"/>
    </ligand>
</feature>
<evidence type="ECO:0000256" key="6">
    <source>
        <dbReference type="SAM" id="MobiDB-lite"/>
    </source>
</evidence>
<dbReference type="OrthoDB" id="4326323at2"/>
<dbReference type="AlphaFoldDB" id="A0A2T0SG00"/>
<accession>A0A2T0SG00</accession>
<proteinExistence type="predicted"/>
<dbReference type="SUPFAM" id="SSF56112">
    <property type="entry name" value="Protein kinase-like (PK-like)"/>
    <property type="match status" value="1"/>
</dbReference>
<keyword evidence="8" id="KW-0723">Serine/threonine-protein kinase</keyword>
<dbReference type="Proteomes" id="UP000239209">
    <property type="component" value="Unassembled WGS sequence"/>
</dbReference>
<dbReference type="InterPro" id="IPR011009">
    <property type="entry name" value="Kinase-like_dom_sf"/>
</dbReference>
<dbReference type="Pfam" id="PF00069">
    <property type="entry name" value="Pkinase"/>
    <property type="match status" value="1"/>
</dbReference>
<dbReference type="Gene3D" id="3.30.200.20">
    <property type="entry name" value="Phosphorylase Kinase, domain 1"/>
    <property type="match status" value="1"/>
</dbReference>
<protein>
    <submittedName>
        <fullName evidence="8">Serine/threonine protein kinase</fullName>
    </submittedName>
</protein>
<gene>
    <name evidence="8" type="ORF">CLV70_102559</name>
</gene>
<dbReference type="PANTHER" id="PTHR43289:SF34">
    <property type="entry name" value="SERINE_THREONINE-PROTEIN KINASE YBDM-RELATED"/>
    <property type="match status" value="1"/>
</dbReference>
<evidence type="ECO:0000256" key="3">
    <source>
        <dbReference type="ARBA" id="ARBA00022777"/>
    </source>
</evidence>
<organism evidence="8 9">
    <name type="scientific">Pseudosporangium ferrugineum</name>
    <dbReference type="NCBI Taxonomy" id="439699"/>
    <lineage>
        <taxon>Bacteria</taxon>
        <taxon>Bacillati</taxon>
        <taxon>Actinomycetota</taxon>
        <taxon>Actinomycetes</taxon>
        <taxon>Micromonosporales</taxon>
        <taxon>Micromonosporaceae</taxon>
        <taxon>Pseudosporangium</taxon>
    </lineage>
</organism>
<dbReference type="EMBL" id="PVZG01000002">
    <property type="protein sequence ID" value="PRY32348.1"/>
    <property type="molecule type" value="Genomic_DNA"/>
</dbReference>
<comment type="caution">
    <text evidence="8">The sequence shown here is derived from an EMBL/GenBank/DDBJ whole genome shotgun (WGS) entry which is preliminary data.</text>
</comment>
<dbReference type="InterPro" id="IPR000719">
    <property type="entry name" value="Prot_kinase_dom"/>
</dbReference>
<feature type="compositionally biased region" description="Pro residues" evidence="6">
    <location>
        <begin position="269"/>
        <end position="285"/>
    </location>
</feature>
<dbReference type="SMART" id="SM00220">
    <property type="entry name" value="S_TKc"/>
    <property type="match status" value="1"/>
</dbReference>
<feature type="domain" description="Protein kinase" evidence="7">
    <location>
        <begin position="16"/>
        <end position="267"/>
    </location>
</feature>
<evidence type="ECO:0000256" key="2">
    <source>
        <dbReference type="ARBA" id="ARBA00022741"/>
    </source>
</evidence>